<gene>
    <name evidence="1" type="ORF">TH25_05880</name>
</gene>
<evidence type="ECO:0000313" key="2">
    <source>
        <dbReference type="Proteomes" id="UP000252517"/>
    </source>
</evidence>
<dbReference type="OrthoDB" id="6431152at2"/>
<sequence length="73" mass="8647">MKITDRFIGYGFTKQEYIHLFAAWSVFFGEGFEEKDPEKILLEICCSDLSEDQKFSRFKARFEQFTYTQPEAG</sequence>
<reference evidence="1 2" key="1">
    <citation type="submission" date="2014-07" db="EMBL/GenBank/DDBJ databases">
        <title>Draft genome sequence of Thalassospira profundimaris S25-3-2.</title>
        <authorList>
            <person name="Lai Q."/>
            <person name="Shao Z."/>
        </authorList>
    </citation>
    <scope>NUCLEOTIDE SEQUENCE [LARGE SCALE GENOMIC DNA]</scope>
    <source>
        <strain evidence="1 2">S25-3-2</strain>
    </source>
</reference>
<accession>A0A367XG03</accession>
<dbReference type="RefSeq" id="WP_114087439.1">
    <property type="nucleotide sequence ID" value="NZ_JPWH01000003.1"/>
</dbReference>
<name>A0A367XG03_9PROT</name>
<proteinExistence type="predicted"/>
<organism evidence="1 2">
    <name type="scientific">Thalassospira profundimaris</name>
    <dbReference type="NCBI Taxonomy" id="502049"/>
    <lineage>
        <taxon>Bacteria</taxon>
        <taxon>Pseudomonadati</taxon>
        <taxon>Pseudomonadota</taxon>
        <taxon>Alphaproteobacteria</taxon>
        <taxon>Rhodospirillales</taxon>
        <taxon>Thalassospiraceae</taxon>
        <taxon>Thalassospira</taxon>
    </lineage>
</organism>
<evidence type="ECO:0000313" key="1">
    <source>
        <dbReference type="EMBL" id="RCK52566.1"/>
    </source>
</evidence>
<protein>
    <submittedName>
        <fullName evidence="1">Uncharacterized protein</fullName>
    </submittedName>
</protein>
<dbReference type="Proteomes" id="UP000252517">
    <property type="component" value="Unassembled WGS sequence"/>
</dbReference>
<dbReference type="AlphaFoldDB" id="A0A367XG03"/>
<dbReference type="EMBL" id="JPWH01000003">
    <property type="protein sequence ID" value="RCK52566.1"/>
    <property type="molecule type" value="Genomic_DNA"/>
</dbReference>
<comment type="caution">
    <text evidence="1">The sequence shown here is derived from an EMBL/GenBank/DDBJ whole genome shotgun (WGS) entry which is preliminary data.</text>
</comment>